<organism evidence="1 2">
    <name type="scientific">Neophaeococcomyces mojaviensis</name>
    <dbReference type="NCBI Taxonomy" id="3383035"/>
    <lineage>
        <taxon>Eukaryota</taxon>
        <taxon>Fungi</taxon>
        <taxon>Dikarya</taxon>
        <taxon>Ascomycota</taxon>
        <taxon>Pezizomycotina</taxon>
        <taxon>Eurotiomycetes</taxon>
        <taxon>Chaetothyriomycetidae</taxon>
        <taxon>Chaetothyriales</taxon>
        <taxon>Chaetothyriales incertae sedis</taxon>
        <taxon>Neophaeococcomyces</taxon>
    </lineage>
</organism>
<dbReference type="Proteomes" id="UP001172386">
    <property type="component" value="Unassembled WGS sequence"/>
</dbReference>
<comment type="caution">
    <text evidence="1">The sequence shown here is derived from an EMBL/GenBank/DDBJ whole genome shotgun (WGS) entry which is preliminary data.</text>
</comment>
<proteinExistence type="predicted"/>
<reference evidence="1" key="1">
    <citation type="submission" date="2022-10" db="EMBL/GenBank/DDBJ databases">
        <title>Culturing micro-colonial fungi from biological soil crusts in the Mojave desert and describing Neophaeococcomyces mojavensis, and introducing the new genera and species Taxawa tesnikishii.</title>
        <authorList>
            <person name="Kurbessoian T."/>
            <person name="Stajich J.E."/>
        </authorList>
    </citation>
    <scope>NUCLEOTIDE SEQUENCE</scope>
    <source>
        <strain evidence="1">JES_112</strain>
    </source>
</reference>
<dbReference type="EMBL" id="JAPDRQ010000169">
    <property type="protein sequence ID" value="KAJ9653055.1"/>
    <property type="molecule type" value="Genomic_DNA"/>
</dbReference>
<evidence type="ECO:0000313" key="2">
    <source>
        <dbReference type="Proteomes" id="UP001172386"/>
    </source>
</evidence>
<evidence type="ECO:0000313" key="1">
    <source>
        <dbReference type="EMBL" id="KAJ9653055.1"/>
    </source>
</evidence>
<keyword evidence="2" id="KW-1185">Reference proteome</keyword>
<sequence length="215" mass="23784">MTTLKDLIEAIGEILGPTSGLDSDEVDHNALIHLMEQYKSDETDWAPYNLSDPSRNYTRNLVDETNGKSNILVVCWNPGKGSPIHDHANAHCIMKILKGGLKETLYSLPTTNSQPPQPIKSTIYAENQVTYISDKIGLHKIENDSVTEPAISLHLYTPPHAHNHGFSLFDESSGRRSHIKSAPLYSVHGKVIDHQYEAKMGPCVTISEVKNSESA</sequence>
<protein>
    <submittedName>
        <fullName evidence="1">Uncharacterized protein</fullName>
    </submittedName>
</protein>
<name>A0ACC2ZZ61_9EURO</name>
<gene>
    <name evidence="1" type="ORF">H2198_007717</name>
</gene>
<accession>A0ACC2ZZ61</accession>